<name>A0A2K1SUV0_GARVA</name>
<proteinExistence type="predicted"/>
<reference evidence="1 2" key="1">
    <citation type="submission" date="2016-10" db="EMBL/GenBank/DDBJ databases">
        <authorList>
            <person name="Varghese N."/>
        </authorList>
    </citation>
    <scope>NUCLEOTIDE SEQUENCE [LARGE SCALE GENOMIC DNA]</scope>
    <source>
        <strain evidence="1 2">KA00225</strain>
    </source>
</reference>
<dbReference type="Proteomes" id="UP000236146">
    <property type="component" value="Unassembled WGS sequence"/>
</dbReference>
<dbReference type="EMBL" id="MNLH01000003">
    <property type="protein sequence ID" value="PNS43299.1"/>
    <property type="molecule type" value="Genomic_DNA"/>
</dbReference>
<accession>A0A2K1SUV0</accession>
<organism evidence="1 2">
    <name type="scientific">Gardnerella vaginalis</name>
    <dbReference type="NCBI Taxonomy" id="2702"/>
    <lineage>
        <taxon>Bacteria</taxon>
        <taxon>Bacillati</taxon>
        <taxon>Actinomycetota</taxon>
        <taxon>Actinomycetes</taxon>
        <taxon>Bifidobacteriales</taxon>
        <taxon>Bifidobacteriaceae</taxon>
        <taxon>Gardnerella</taxon>
    </lineage>
</organism>
<protein>
    <submittedName>
        <fullName evidence="1">Uncharacterized protein</fullName>
    </submittedName>
</protein>
<evidence type="ECO:0000313" key="1">
    <source>
        <dbReference type="EMBL" id="PNS43299.1"/>
    </source>
</evidence>
<sequence>MLKVENTVRFQRKLSSERVIRASAICERAQKQPKSALLSRTTLGSTSELKRRLSTIILGILKHL</sequence>
<dbReference type="AlphaFoldDB" id="A0A2K1SUV0"/>
<evidence type="ECO:0000313" key="2">
    <source>
        <dbReference type="Proteomes" id="UP000236146"/>
    </source>
</evidence>
<comment type="caution">
    <text evidence="1">The sequence shown here is derived from an EMBL/GenBank/DDBJ whole genome shotgun (WGS) entry which is preliminary data.</text>
</comment>
<gene>
    <name evidence="1" type="ORF">BFS05_04500</name>
</gene>